<dbReference type="SMART" id="SM00567">
    <property type="entry name" value="EZ_HEAT"/>
    <property type="match status" value="3"/>
</dbReference>
<dbReference type="Proteomes" id="UP001470809">
    <property type="component" value="Chromosome"/>
</dbReference>
<keyword evidence="1" id="KW-0175">Coiled coil</keyword>
<protein>
    <submittedName>
        <fullName evidence="3">DUF4132 domain-containing protein</fullName>
    </submittedName>
</protein>
<evidence type="ECO:0000256" key="1">
    <source>
        <dbReference type="SAM" id="Coils"/>
    </source>
</evidence>
<evidence type="ECO:0000313" key="4">
    <source>
        <dbReference type="Proteomes" id="UP001470809"/>
    </source>
</evidence>
<accession>A0AAN0NHP6</accession>
<keyword evidence="4" id="KW-1185">Reference proteome</keyword>
<feature type="domain" description="DUF4132" evidence="2">
    <location>
        <begin position="971"/>
        <end position="1142"/>
    </location>
</feature>
<organism evidence="3 4">
    <name type="scientific">Yoonia rhodophyticola</name>
    <dbReference type="NCBI Taxonomy" id="3137370"/>
    <lineage>
        <taxon>Bacteria</taxon>
        <taxon>Pseudomonadati</taxon>
        <taxon>Pseudomonadota</taxon>
        <taxon>Alphaproteobacteria</taxon>
        <taxon>Rhodobacterales</taxon>
        <taxon>Paracoccaceae</taxon>
        <taxon>Yoonia</taxon>
    </lineage>
</organism>
<dbReference type="SUPFAM" id="SSF48371">
    <property type="entry name" value="ARM repeat"/>
    <property type="match status" value="1"/>
</dbReference>
<dbReference type="EMBL" id="CP151767">
    <property type="protein sequence ID" value="WZU66436.1"/>
    <property type="molecule type" value="Genomic_DNA"/>
</dbReference>
<reference evidence="4" key="1">
    <citation type="submission" date="2024-04" db="EMBL/GenBank/DDBJ databases">
        <title>Phylogenomic analyses of a clade within the roseobacter group suggest taxonomic reassignments of species of the genera Aestuariivita, Citreicella, Loktanella, Nautella, Pelagibaca, Ruegeria, Thalassobius, Thiobacimonas and Tropicibacter, and the proposal o.</title>
        <authorList>
            <person name="Jeon C.O."/>
        </authorList>
    </citation>
    <scope>NUCLEOTIDE SEQUENCE [LARGE SCALE GENOMIC DNA]</scope>
    <source>
        <strain evidence="4">SS1-5</strain>
    </source>
</reference>
<dbReference type="InterPro" id="IPR025406">
    <property type="entry name" value="DUF4132"/>
</dbReference>
<dbReference type="InterPro" id="IPR016024">
    <property type="entry name" value="ARM-type_fold"/>
</dbReference>
<sequence>MKSLFSKLNPFGDATTKLITHDLSRLNGIQQGLGDKTVKYVLTGEPETVLSTLSQAVGGELLQVGVSYVHYSKTEDCHLRRQLLLLDMQPFDGELLVRYAQVLAASSGSRSDRWLGSDKIPAPLRVYFTEVAIAACDPQQRWSSKVRDTPPKGLTKDHLVPMAQAFGGTVPQLFEVLFWENNEYGTQSIKPYRELTDIRALVLAHTDDALKGVAKVPAQGREAFVKALHAWKLADQQPFLDFVLAAAGDASKSVRGAAVSVLRNVSANIIEPLAAAQLSKGTVGVRAGMVEILAGLGTTSAQETLRAHLKTEKTARIVAAIENTFSAGEITGDGAQTADDATGYTAIDGSRVEIPPLMPLQDGPGVQLTAEDRKQLKEAIAAQNEKTKAHNAKYPKGYQAPILGAKFIGHLEAHLADTLQDDGARQMVRQFLMRNPGGWTAQVLDRMSENDAMGLAFRSIHHLPAWISAYRHGPFEDYFHKYLASDRADLRAMDALWQEMGLQITVGGWHDRKARKVIKGDLLRQMMPEYASLAYDAPDMIGDAALWPYVADNFDVMDHAMGVSSNTEVKLSQTMAIRFLAALPKTPMRYFVPLLEIATGERKTGKAEARALLADIPQVTDRLITLLKDSRQVIRKGAAEWLGARGNTEAIPALKAQLKKDKSELAKAAILTALEALGEPLDSYVGPTALIREAELGLKKAKFDKLDWLNRDHMPPAKFKSGKAVPTDVLSWWIFLAFKLKQPGGNALFEIYLDQLAPDSAASFSQWIFDSWITYDTVVPSDEEAIAYADTHVAQRQQAYKRWYPDMTRDQIYAQLKREVKSQYQNTGAATKGILALASRVPPQIAADKVRAYLRNHGSRTSQASSLLEVLAHKGDPVSLQVVIAAATRLKQKGVQNFAGELVQQVADLMNWSLDELADRTIPAAGMNDDGYVDLPCGVDEKPYRATLGDDLTFVLTNPDGKVVKALSSGTDEATKASKKQLSASKKELKQVITMQTARLYEALCGERVWPLADWQRDLADHPIMRRLLARLVWQGLDADGKVMGDFRPTIEGEFTDAHDEEVDISAFAGIRLAHGATLSGAAADAWAVHLKDYEVKPLFAQFGRSLIRLPDDQKDAVEIVDRKGWVTETFALRGVATKLGYERGQAEDGGWFYNYYKSFKGVGLKASIAFTGNYLPEENRNAALISLSFEKAQGRFGQTVKLSDVPPVLLSECWNDFHAMAAKASYDPDWEKNVQW</sequence>
<dbReference type="RefSeq" id="WP_342075759.1">
    <property type="nucleotide sequence ID" value="NZ_CP151767.2"/>
</dbReference>
<name>A0AAN0NHP6_9RHOB</name>
<proteinExistence type="predicted"/>
<dbReference type="Pfam" id="PF13569">
    <property type="entry name" value="DUF4132"/>
    <property type="match status" value="1"/>
</dbReference>
<dbReference type="InterPro" id="IPR004155">
    <property type="entry name" value="PBS_lyase_HEAT"/>
</dbReference>
<dbReference type="KEGG" id="yrh:AABB31_15425"/>
<dbReference type="InterPro" id="IPR011989">
    <property type="entry name" value="ARM-like"/>
</dbReference>
<evidence type="ECO:0000259" key="2">
    <source>
        <dbReference type="Pfam" id="PF13569"/>
    </source>
</evidence>
<gene>
    <name evidence="3" type="ORF">AABB31_15425</name>
</gene>
<evidence type="ECO:0000313" key="3">
    <source>
        <dbReference type="EMBL" id="WZU66436.1"/>
    </source>
</evidence>
<feature type="coiled-coil region" evidence="1">
    <location>
        <begin position="366"/>
        <end position="393"/>
    </location>
</feature>
<reference evidence="3 4" key="2">
    <citation type="submission" date="2024-08" db="EMBL/GenBank/DDBJ databases">
        <title>Phylogenomic analyses of a clade within the roseobacter group suggest taxonomic reassignments of species of the genera Aestuariivita, Citreicella, Loktanella, Nautella, Pelagibaca, Ruegeria, Thalassobius, Thiobacimonas and Tropicibacter, and the proposal o.</title>
        <authorList>
            <person name="Jeon C.O."/>
        </authorList>
    </citation>
    <scope>NUCLEOTIDE SEQUENCE [LARGE SCALE GENOMIC DNA]</scope>
    <source>
        <strain evidence="3 4">SS1-5</strain>
    </source>
</reference>
<dbReference type="Pfam" id="PF13646">
    <property type="entry name" value="HEAT_2"/>
    <property type="match status" value="1"/>
</dbReference>
<dbReference type="Gene3D" id="1.25.10.10">
    <property type="entry name" value="Leucine-rich Repeat Variant"/>
    <property type="match status" value="2"/>
</dbReference>
<dbReference type="AlphaFoldDB" id="A0AAN0NHP6"/>